<dbReference type="GO" id="GO:0003735">
    <property type="term" value="F:structural constituent of ribosome"/>
    <property type="evidence" value="ECO:0007669"/>
    <property type="project" value="InterPro"/>
</dbReference>
<protein>
    <recommendedName>
        <fullName evidence="2">Amidase domain-containing protein</fullName>
    </recommendedName>
</protein>
<dbReference type="Pfam" id="PF01425">
    <property type="entry name" value="Amidase"/>
    <property type="match status" value="1"/>
</dbReference>
<evidence type="ECO:0000256" key="1">
    <source>
        <dbReference type="SAM" id="MobiDB-lite"/>
    </source>
</evidence>
<dbReference type="OrthoDB" id="408933at2759"/>
<reference evidence="3" key="1">
    <citation type="submission" date="2021-03" db="EMBL/GenBank/DDBJ databases">
        <authorList>
            <person name="Tagirdzhanova G."/>
        </authorList>
    </citation>
    <scope>NUCLEOTIDE SEQUENCE</scope>
</reference>
<dbReference type="InterPro" id="IPR023631">
    <property type="entry name" value="Amidase_dom"/>
</dbReference>
<dbReference type="PANTHER" id="PTHR46310:SF7">
    <property type="entry name" value="AMIDASE 1"/>
    <property type="match status" value="1"/>
</dbReference>
<dbReference type="InterPro" id="IPR036928">
    <property type="entry name" value="AS_sf"/>
</dbReference>
<feature type="domain" description="Amidase" evidence="2">
    <location>
        <begin position="21"/>
        <end position="129"/>
    </location>
</feature>
<gene>
    <name evidence="3" type="ORF">HETSPECPRED_002755</name>
</gene>
<name>A0A8H3EYW5_9LECA</name>
<dbReference type="GO" id="GO:0005762">
    <property type="term" value="C:mitochondrial large ribosomal subunit"/>
    <property type="evidence" value="ECO:0007669"/>
    <property type="project" value="InterPro"/>
</dbReference>
<comment type="caution">
    <text evidence="3">The sequence shown here is derived from an EMBL/GenBank/DDBJ whole genome shotgun (WGS) entry which is preliminary data.</text>
</comment>
<evidence type="ECO:0000313" key="4">
    <source>
        <dbReference type="Proteomes" id="UP000664521"/>
    </source>
</evidence>
<dbReference type="InterPro" id="IPR019189">
    <property type="entry name" value="Ribosomal_mL41"/>
</dbReference>
<feature type="region of interest" description="Disordered" evidence="1">
    <location>
        <begin position="1"/>
        <end position="37"/>
    </location>
</feature>
<dbReference type="Gene3D" id="3.90.1300.10">
    <property type="entry name" value="Amidase signature (AS) domain"/>
    <property type="match status" value="1"/>
</dbReference>
<dbReference type="AlphaFoldDB" id="A0A8H3EYW5"/>
<dbReference type="PANTHER" id="PTHR46310">
    <property type="entry name" value="AMIDASE 1"/>
    <property type="match status" value="1"/>
</dbReference>
<evidence type="ECO:0000259" key="2">
    <source>
        <dbReference type="Pfam" id="PF01425"/>
    </source>
</evidence>
<accession>A0A8H3EYW5</accession>
<proteinExistence type="predicted"/>
<evidence type="ECO:0000313" key="3">
    <source>
        <dbReference type="EMBL" id="CAF9916091.1"/>
    </source>
</evidence>
<organism evidence="3 4">
    <name type="scientific">Heterodermia speciosa</name>
    <dbReference type="NCBI Taxonomy" id="116794"/>
    <lineage>
        <taxon>Eukaryota</taxon>
        <taxon>Fungi</taxon>
        <taxon>Dikarya</taxon>
        <taxon>Ascomycota</taxon>
        <taxon>Pezizomycotina</taxon>
        <taxon>Lecanoromycetes</taxon>
        <taxon>OSLEUM clade</taxon>
        <taxon>Lecanoromycetidae</taxon>
        <taxon>Caliciales</taxon>
        <taxon>Physciaceae</taxon>
        <taxon>Heterodermia</taxon>
    </lineage>
</organism>
<keyword evidence="4" id="KW-1185">Reference proteome</keyword>
<dbReference type="Pfam" id="PF09809">
    <property type="entry name" value="MRP-L27"/>
    <property type="match status" value="1"/>
</dbReference>
<dbReference type="SUPFAM" id="SSF75304">
    <property type="entry name" value="Amidase signature (AS) enzymes"/>
    <property type="match status" value="1"/>
</dbReference>
<dbReference type="Proteomes" id="UP000664521">
    <property type="component" value="Unassembled WGS sequence"/>
</dbReference>
<sequence length="517" mass="57475">MTNFASSDEPPDQWIDDIRPTNPRGDQYQSPSSSSSGAAATLAGYSWLDQSIGADTGGSIRAPATANGLFSLRPSWNTTSMDGIGAIYPDFDVVGILGRNLQSIHDLLSLTHDVDDVKEFPSKILYPEDFFPHSNKSQQAMVDNFVTVLEHFLGARAIRFSLAERWRQNPPSETGDRSITEYLAQSAFWPMCYSYYHTYEGFRKSYREKYGSEPYVGPVVRFRWGIGETVSQQDFHKGRAELQVFRQWFDANVLSSDPVTMSDAIMIMPYGMGGPKYRDAPNSAPSTSSTISEKLISPALQMPQLVIPTGQNPYGSRVSGRTEYRPIGTTILGARGSDLMLINLAKAALEWACWPTEVQTGPLMFELGEGVRHTADVAEGDSGDGKRLAPEENQGFSLNRVNAAISSARMLKPTQPLFRALRRLALTTKMVNGGFYKGNRTGSMGRHTKGGGYIIEWRKVRTYVAPANLAEFKVACFMMKDLHAWELTGIAAHPVYQRSTYPRPWRLCRRSDGPAER</sequence>
<dbReference type="EMBL" id="CAJPDS010000017">
    <property type="protein sequence ID" value="CAF9916091.1"/>
    <property type="molecule type" value="Genomic_DNA"/>
</dbReference>